<gene>
    <name evidence="2" type="ORF">K1X11_008820</name>
</gene>
<organism evidence="2 3">
    <name type="scientific">Actomonas aquatica</name>
    <dbReference type="NCBI Taxonomy" id="2866162"/>
    <lineage>
        <taxon>Bacteria</taxon>
        <taxon>Pseudomonadati</taxon>
        <taxon>Verrucomicrobiota</taxon>
        <taxon>Opitutia</taxon>
        <taxon>Opitutales</taxon>
        <taxon>Opitutaceae</taxon>
        <taxon>Actomonas</taxon>
    </lineage>
</organism>
<name>A0ABZ1CD45_9BACT</name>
<dbReference type="RefSeq" id="WP_221029801.1">
    <property type="nucleotide sequence ID" value="NZ_CP139781.1"/>
</dbReference>
<dbReference type="EMBL" id="CP139781">
    <property type="protein sequence ID" value="WRQ89511.1"/>
    <property type="molecule type" value="Genomic_DNA"/>
</dbReference>
<reference evidence="2 3" key="1">
    <citation type="submission" date="2023-12" db="EMBL/GenBank/DDBJ databases">
        <title>Description of an unclassified Opitutus bacterium of Verrucomicrobiota.</title>
        <authorList>
            <person name="Zhang D.-F."/>
        </authorList>
    </citation>
    <scope>NUCLEOTIDE SEQUENCE [LARGE SCALE GENOMIC DNA]</scope>
    <source>
        <strain evidence="2 3">WL0086</strain>
    </source>
</reference>
<keyword evidence="3" id="KW-1185">Reference proteome</keyword>
<protein>
    <submittedName>
        <fullName evidence="2">Uncharacterized protein</fullName>
    </submittedName>
</protein>
<evidence type="ECO:0000313" key="3">
    <source>
        <dbReference type="Proteomes" id="UP000738431"/>
    </source>
</evidence>
<accession>A0ABZ1CD45</accession>
<feature type="coiled-coil region" evidence="1">
    <location>
        <begin position="25"/>
        <end position="85"/>
    </location>
</feature>
<evidence type="ECO:0000313" key="2">
    <source>
        <dbReference type="EMBL" id="WRQ89511.1"/>
    </source>
</evidence>
<proteinExistence type="predicted"/>
<dbReference type="Proteomes" id="UP000738431">
    <property type="component" value="Chromosome"/>
</dbReference>
<sequence>MSQQPTFPPELLARLQDEAQAIQCQQSLTQRLAEVQRQTKDVEATRPPFAFLSSKQTRQAFESSMEQARTGEQAVREQLQRLEHTRALFSDCVREELDRYLNVASPDYRASQNLPVLVGRWRYAVQRLAESMQGFAREAKGLVAGTTSASPFGGDIFLPLKQVVTGLSVLAEECAKTAAEVSTVAKQVLGRDLPLPALPRLPDLPWVDRMAEKGVAAASAELRASEAAAREFCQTGKANLLAQAPNVEADCATAKQRYLERYWEQLRQHTLQRLPALTDPAAKVDELQQRYAALRERKHKAMLTNSPFALPN</sequence>
<evidence type="ECO:0000256" key="1">
    <source>
        <dbReference type="SAM" id="Coils"/>
    </source>
</evidence>
<keyword evidence="1" id="KW-0175">Coiled coil</keyword>